<reference evidence="2 6" key="3">
    <citation type="submission" date="2020-02" db="EMBL/GenBank/DDBJ databases">
        <authorList>
            <person name="Subbiah M."/>
            <person name="Call D."/>
        </authorList>
    </citation>
    <scope>NUCLEOTIDE SEQUENCE [LARGE SCALE GENOMIC DNA]</scope>
    <source>
        <strain evidence="2 6">8375wC2</strain>
    </source>
</reference>
<dbReference type="Proteomes" id="UP000303027">
    <property type="component" value="Unassembled WGS sequence"/>
</dbReference>
<dbReference type="EMBL" id="QFSS01000301">
    <property type="protein sequence ID" value="PZZ62634.1"/>
    <property type="molecule type" value="Genomic_DNA"/>
</dbReference>
<organism evidence="2 6">
    <name type="scientific">Escherichia coli</name>
    <dbReference type="NCBI Taxonomy" id="562"/>
    <lineage>
        <taxon>Bacteria</taxon>
        <taxon>Pseudomonadati</taxon>
        <taxon>Pseudomonadota</taxon>
        <taxon>Gammaproteobacteria</taxon>
        <taxon>Enterobacterales</taxon>
        <taxon>Enterobacteriaceae</taxon>
        <taxon>Escherichia</taxon>
    </lineage>
</organism>
<dbReference type="OMA" id="RVATITK"/>
<dbReference type="Pfam" id="PF10065">
    <property type="entry name" value="DUF2303"/>
    <property type="match status" value="1"/>
</dbReference>
<proteinExistence type="predicted"/>
<evidence type="ECO:0000313" key="4">
    <source>
        <dbReference type="Proteomes" id="UP000248865"/>
    </source>
</evidence>
<dbReference type="RefSeq" id="WP_000080417.1">
    <property type="nucleotide sequence ID" value="NZ_AP018796.1"/>
</dbReference>
<dbReference type="InterPro" id="IPR019276">
    <property type="entry name" value="DUF2303"/>
</dbReference>
<evidence type="ECO:0000313" key="5">
    <source>
        <dbReference type="Proteomes" id="UP000303027"/>
    </source>
</evidence>
<sequence>MSQLDSNAIKEIVKLTTTAFSGENLPLTECPVALLPDNVNIESLERFMTERFRFRGVMTTTSIDDFVEYSKGYADEHSRCFINAETMKAVTVFNIGTLEQPGHADNKALLELKATSPYRALRDVDGKKQLQKSLAEWLEDWADFLTAYDSDGNVLDIKQAISAVRRLTIDAKRSAEYEEQNFSGSRSVMESVEAKSKEIMPATFRFECIPYEGLGNREFTLRLSILTSEQPVLVLRIVRVEAAEEEIAKEFRDLLKERFEEEDILTFIGTFSV</sequence>
<evidence type="ECO:0000313" key="2">
    <source>
        <dbReference type="EMBL" id="NEM88830.1"/>
    </source>
</evidence>
<name>A0A066PZL8_ECOLX</name>
<dbReference type="EMBL" id="BFXY01000078">
    <property type="protein sequence ID" value="GDH44618.1"/>
    <property type="molecule type" value="Genomic_DNA"/>
</dbReference>
<reference evidence="1 5" key="1">
    <citation type="submission" date="2018-04" db="EMBL/GenBank/DDBJ databases">
        <title>Large scale genomics of bovine and human commensal E. coli to reveal the emerging process of EHEC.</title>
        <authorList>
            <person name="Arimizu Y."/>
            <person name="Ogura Y."/>
        </authorList>
    </citation>
    <scope>NUCLEOTIDE SEQUENCE [LARGE SCALE GENOMIC DNA]</scope>
    <source>
        <strain evidence="1 5">KK-P061</strain>
    </source>
</reference>
<dbReference type="EMBL" id="JAAGYI010000160">
    <property type="protein sequence ID" value="NEM88830.1"/>
    <property type="molecule type" value="Genomic_DNA"/>
</dbReference>
<protein>
    <submittedName>
        <fullName evidence="3">DUF2303 domain-containing protein</fullName>
    </submittedName>
    <submittedName>
        <fullName evidence="2">YfdQ family protein</fullName>
    </submittedName>
</protein>
<comment type="caution">
    <text evidence="2">The sequence shown here is derived from an EMBL/GenBank/DDBJ whole genome shotgun (WGS) entry which is preliminary data.</text>
</comment>
<dbReference type="Proteomes" id="UP000469708">
    <property type="component" value="Unassembled WGS sequence"/>
</dbReference>
<evidence type="ECO:0000313" key="1">
    <source>
        <dbReference type="EMBL" id="GDH44618.1"/>
    </source>
</evidence>
<dbReference type="Proteomes" id="UP000248865">
    <property type="component" value="Unassembled WGS sequence"/>
</dbReference>
<evidence type="ECO:0000313" key="3">
    <source>
        <dbReference type="EMBL" id="PZZ62634.1"/>
    </source>
</evidence>
<dbReference type="AlphaFoldDB" id="A0A066PZL8"/>
<gene>
    <name evidence="1" type="ORF">BvCmsKKP061_02581</name>
    <name evidence="3" type="ORF">DIV22_22665</name>
    <name evidence="2" type="ORF">G3V95_25915</name>
</gene>
<reference evidence="3 4" key="2">
    <citation type="submission" date="2018-05" db="EMBL/GenBank/DDBJ databases">
        <title>Genomic sequencing of EHEC O26 New European Clone.</title>
        <authorList>
            <person name="Karnisova L."/>
            <person name="Nunvar J."/>
            <person name="Marejkova M."/>
            <person name="Mellmann A."/>
            <person name="Drevinek P."/>
            <person name="Blahova K."/>
            <person name="Bielaszewska M."/>
        </authorList>
    </citation>
    <scope>NUCLEOTIDE SEQUENCE [LARGE SCALE GENOMIC DNA]</scope>
    <source>
        <strain evidence="3 4">14-391</strain>
    </source>
</reference>
<evidence type="ECO:0000313" key="6">
    <source>
        <dbReference type="Proteomes" id="UP000469708"/>
    </source>
</evidence>
<accession>A0A066PZL8</accession>